<reference evidence="8" key="1">
    <citation type="submission" date="2017-04" db="EMBL/GenBank/DDBJ databases">
        <authorList>
            <person name="Varghese N."/>
            <person name="Submissions S."/>
        </authorList>
    </citation>
    <scope>NUCLEOTIDE SEQUENCE [LARGE SCALE GENOMIC DNA]</scope>
    <source>
        <strain evidence="8">Ballard 720</strain>
    </source>
</reference>
<evidence type="ECO:0000313" key="7">
    <source>
        <dbReference type="EMBL" id="SMF78662.1"/>
    </source>
</evidence>
<organism evidence="7 8">
    <name type="scientific">Trinickia caryophylli</name>
    <name type="common">Paraburkholderia caryophylli</name>
    <dbReference type="NCBI Taxonomy" id="28094"/>
    <lineage>
        <taxon>Bacteria</taxon>
        <taxon>Pseudomonadati</taxon>
        <taxon>Pseudomonadota</taxon>
        <taxon>Betaproteobacteria</taxon>
        <taxon>Burkholderiales</taxon>
        <taxon>Burkholderiaceae</taxon>
        <taxon>Trinickia</taxon>
    </lineage>
</organism>
<name>A0A1X7H2J5_TRICW</name>
<keyword evidence="8" id="KW-1185">Reference proteome</keyword>
<comment type="similarity">
    <text evidence="1">Belongs to the Arg-specific ADP-ribosyltransferase family.</text>
</comment>
<evidence type="ECO:0000256" key="6">
    <source>
        <dbReference type="ARBA" id="ARBA00047597"/>
    </source>
</evidence>
<dbReference type="GO" id="GO:0016779">
    <property type="term" value="F:nucleotidyltransferase activity"/>
    <property type="evidence" value="ECO:0007669"/>
    <property type="project" value="UniProtKB-KW"/>
</dbReference>
<evidence type="ECO:0000256" key="4">
    <source>
        <dbReference type="ARBA" id="ARBA00022679"/>
    </source>
</evidence>
<sequence>MTDNEYLAIRGYTSNLYEHINPALRAGDAGKWSQLTSEAANGLGKLADNGYVYSGDVVRNLHLTDDQVHQLFPVNGVFSDRAFLSTTSDLGGVFPGKVTMRIASKTGVSVSSMSEYPREAEVLFSPSTPFKVLGRTQDPTKGTWDISLEEL</sequence>
<accession>A0A1X7H2J5</accession>
<dbReference type="Pfam" id="PF01129">
    <property type="entry name" value="ART"/>
    <property type="match status" value="1"/>
</dbReference>
<dbReference type="GO" id="GO:0106274">
    <property type="term" value="F:NAD+-protein-arginine ADP-ribosyltransferase activity"/>
    <property type="evidence" value="ECO:0007669"/>
    <property type="project" value="UniProtKB-EC"/>
</dbReference>
<dbReference type="InterPro" id="IPR000768">
    <property type="entry name" value="ART"/>
</dbReference>
<gene>
    <name evidence="7" type="ORF">SAMN06295900_120126</name>
</gene>
<dbReference type="SUPFAM" id="SSF56399">
    <property type="entry name" value="ADP-ribosylation"/>
    <property type="match status" value="1"/>
</dbReference>
<dbReference type="Gene3D" id="3.90.176.10">
    <property type="entry name" value="Toxin ADP-ribosyltransferase, Chain A, domain 1"/>
    <property type="match status" value="1"/>
</dbReference>
<evidence type="ECO:0000256" key="3">
    <source>
        <dbReference type="ARBA" id="ARBA00022676"/>
    </source>
</evidence>
<protein>
    <recommendedName>
        <fullName evidence="2">NAD(+)--protein-arginine ADP-ribosyltransferase</fullName>
        <ecNumber evidence="2">2.4.2.31</ecNumber>
    </recommendedName>
</protein>
<evidence type="ECO:0000313" key="8">
    <source>
        <dbReference type="Proteomes" id="UP000192911"/>
    </source>
</evidence>
<dbReference type="Proteomes" id="UP000192911">
    <property type="component" value="Unassembled WGS sequence"/>
</dbReference>
<dbReference type="EMBL" id="FXAH01000020">
    <property type="protein sequence ID" value="SMF78662.1"/>
    <property type="molecule type" value="Genomic_DNA"/>
</dbReference>
<dbReference type="EC" id="2.4.2.31" evidence="2"/>
<comment type="catalytic activity">
    <reaction evidence="6">
        <text>L-arginyl-[protein] + NAD(+) = N(omega)-(ADP-D-ribosyl)-L-arginyl-[protein] + nicotinamide + H(+)</text>
        <dbReference type="Rhea" id="RHEA:19149"/>
        <dbReference type="Rhea" id="RHEA-COMP:10532"/>
        <dbReference type="Rhea" id="RHEA-COMP:15087"/>
        <dbReference type="ChEBI" id="CHEBI:15378"/>
        <dbReference type="ChEBI" id="CHEBI:17154"/>
        <dbReference type="ChEBI" id="CHEBI:29965"/>
        <dbReference type="ChEBI" id="CHEBI:57540"/>
        <dbReference type="ChEBI" id="CHEBI:142554"/>
        <dbReference type="EC" id="2.4.2.31"/>
    </reaction>
</comment>
<keyword evidence="5" id="KW-0548">Nucleotidyltransferase</keyword>
<keyword evidence="4 7" id="KW-0808">Transferase</keyword>
<dbReference type="AlphaFoldDB" id="A0A1X7H2J5"/>
<keyword evidence="3" id="KW-0328">Glycosyltransferase</keyword>
<evidence type="ECO:0000256" key="5">
    <source>
        <dbReference type="ARBA" id="ARBA00022695"/>
    </source>
</evidence>
<evidence type="ECO:0000256" key="1">
    <source>
        <dbReference type="ARBA" id="ARBA00009558"/>
    </source>
</evidence>
<evidence type="ECO:0000256" key="2">
    <source>
        <dbReference type="ARBA" id="ARBA00012031"/>
    </source>
</evidence>
<proteinExistence type="inferred from homology"/>
<dbReference type="PROSITE" id="PS51996">
    <property type="entry name" value="TR_MART"/>
    <property type="match status" value="1"/>
</dbReference>
<dbReference type="STRING" id="28094.SAMN06295900_120126"/>